<dbReference type="PANTHER" id="PTHR11607">
    <property type="entry name" value="ALPHA-MANNOSIDASE"/>
    <property type="match status" value="1"/>
</dbReference>
<evidence type="ECO:0000256" key="1">
    <source>
        <dbReference type="SAM" id="SignalP"/>
    </source>
</evidence>
<evidence type="ECO:0000259" key="2">
    <source>
        <dbReference type="Pfam" id="PF01074"/>
    </source>
</evidence>
<dbReference type="Gene3D" id="3.20.110.10">
    <property type="entry name" value="Glycoside hydrolase 38, N terminal domain"/>
    <property type="match status" value="1"/>
</dbReference>
<name>A0A834I8Z5_RHYFE</name>
<protein>
    <recommendedName>
        <fullName evidence="2">Glycoside hydrolase family 38 N-terminal domain-containing protein</fullName>
    </recommendedName>
</protein>
<dbReference type="InterPro" id="IPR011330">
    <property type="entry name" value="Glyco_hydro/deAcase_b/a-brl"/>
</dbReference>
<reference evidence="3" key="1">
    <citation type="submission" date="2020-08" db="EMBL/GenBank/DDBJ databases">
        <title>Genome sequencing and assembly of the red palm weevil Rhynchophorus ferrugineus.</title>
        <authorList>
            <person name="Dias G.B."/>
            <person name="Bergman C.M."/>
            <person name="Manee M."/>
        </authorList>
    </citation>
    <scope>NUCLEOTIDE SEQUENCE</scope>
    <source>
        <strain evidence="3">AA-2017</strain>
        <tissue evidence="3">Whole larva</tissue>
    </source>
</reference>
<dbReference type="Pfam" id="PF01074">
    <property type="entry name" value="Glyco_hydro_38N"/>
    <property type="match status" value="1"/>
</dbReference>
<dbReference type="SUPFAM" id="SSF88713">
    <property type="entry name" value="Glycoside hydrolase/deacetylase"/>
    <property type="match status" value="1"/>
</dbReference>
<dbReference type="Proteomes" id="UP000625711">
    <property type="component" value="Unassembled WGS sequence"/>
</dbReference>
<dbReference type="GO" id="GO:0005764">
    <property type="term" value="C:lysosome"/>
    <property type="evidence" value="ECO:0007669"/>
    <property type="project" value="TreeGrafter"/>
</dbReference>
<accession>A0A834I8Z5</accession>
<feature type="domain" description="Glycoside hydrolase family 38 N-terminal" evidence="2">
    <location>
        <begin position="45"/>
        <end position="158"/>
    </location>
</feature>
<dbReference type="InterPro" id="IPR027291">
    <property type="entry name" value="Glyco_hydro_38_N_sf"/>
</dbReference>
<feature type="chain" id="PRO_5032957810" description="Glycoside hydrolase family 38 N-terminal domain-containing protein" evidence="1">
    <location>
        <begin position="23"/>
        <end position="161"/>
    </location>
</feature>
<sequence>MNLPRLICVSLWIFIWTDTVISSPIPKAKNCGYSSCHPIKEGYINVHIVPHTHDDVGWLKTVDQYYYGSNTKYQNAGVQYILDTVVDSLRKDSNRRFIYVETAFFWQWWIKQHDIVKARVRKLVNNGQLEFISGGWSMNDEAATHYQPIIDQMTWGLRSAL</sequence>
<dbReference type="InterPro" id="IPR050843">
    <property type="entry name" value="Glycosyl_Hydrlase_38"/>
</dbReference>
<dbReference type="PANTHER" id="PTHR11607:SF3">
    <property type="entry name" value="LYSOSOMAL ALPHA-MANNOSIDASE"/>
    <property type="match status" value="1"/>
</dbReference>
<proteinExistence type="predicted"/>
<dbReference type="EMBL" id="JAACXV010012214">
    <property type="protein sequence ID" value="KAF7274747.1"/>
    <property type="molecule type" value="Genomic_DNA"/>
</dbReference>
<evidence type="ECO:0000313" key="3">
    <source>
        <dbReference type="EMBL" id="KAF7274747.1"/>
    </source>
</evidence>
<gene>
    <name evidence="3" type="ORF">GWI33_012580</name>
</gene>
<evidence type="ECO:0000313" key="4">
    <source>
        <dbReference type="Proteomes" id="UP000625711"/>
    </source>
</evidence>
<feature type="non-terminal residue" evidence="3">
    <location>
        <position position="1"/>
    </location>
</feature>
<dbReference type="InterPro" id="IPR000602">
    <property type="entry name" value="Glyco_hydro_38_N"/>
</dbReference>
<dbReference type="OrthoDB" id="2016903at2759"/>
<dbReference type="GO" id="GO:0004559">
    <property type="term" value="F:alpha-mannosidase activity"/>
    <property type="evidence" value="ECO:0007669"/>
    <property type="project" value="InterPro"/>
</dbReference>
<keyword evidence="4" id="KW-1185">Reference proteome</keyword>
<feature type="signal peptide" evidence="1">
    <location>
        <begin position="1"/>
        <end position="22"/>
    </location>
</feature>
<dbReference type="GO" id="GO:0006013">
    <property type="term" value="P:mannose metabolic process"/>
    <property type="evidence" value="ECO:0007669"/>
    <property type="project" value="InterPro"/>
</dbReference>
<organism evidence="3 4">
    <name type="scientific">Rhynchophorus ferrugineus</name>
    <name type="common">Red palm weevil</name>
    <name type="synonym">Curculio ferrugineus</name>
    <dbReference type="NCBI Taxonomy" id="354439"/>
    <lineage>
        <taxon>Eukaryota</taxon>
        <taxon>Metazoa</taxon>
        <taxon>Ecdysozoa</taxon>
        <taxon>Arthropoda</taxon>
        <taxon>Hexapoda</taxon>
        <taxon>Insecta</taxon>
        <taxon>Pterygota</taxon>
        <taxon>Neoptera</taxon>
        <taxon>Endopterygota</taxon>
        <taxon>Coleoptera</taxon>
        <taxon>Polyphaga</taxon>
        <taxon>Cucujiformia</taxon>
        <taxon>Curculionidae</taxon>
        <taxon>Dryophthorinae</taxon>
        <taxon>Rhynchophorus</taxon>
    </lineage>
</organism>
<keyword evidence="1" id="KW-0732">Signal</keyword>
<dbReference type="AlphaFoldDB" id="A0A834I8Z5"/>
<comment type="caution">
    <text evidence="3">The sequence shown here is derived from an EMBL/GenBank/DDBJ whole genome shotgun (WGS) entry which is preliminary data.</text>
</comment>